<gene>
    <name evidence="1" type="ORF">Dsi01nite_084140</name>
</gene>
<dbReference type="Pfam" id="PF14025">
    <property type="entry name" value="DUF4241"/>
    <property type="match status" value="1"/>
</dbReference>
<reference evidence="1" key="1">
    <citation type="submission" date="2021-01" db="EMBL/GenBank/DDBJ databases">
        <title>Whole genome shotgun sequence of Dactylosporangium siamense NBRC 106093.</title>
        <authorList>
            <person name="Komaki H."/>
            <person name="Tamura T."/>
        </authorList>
    </citation>
    <scope>NUCLEOTIDE SEQUENCE</scope>
    <source>
        <strain evidence="1">NBRC 106093</strain>
    </source>
</reference>
<protein>
    <recommendedName>
        <fullName evidence="3">DUF4241 domain-containing protein</fullName>
    </recommendedName>
</protein>
<organism evidence="1 2">
    <name type="scientific">Dactylosporangium siamense</name>
    <dbReference type="NCBI Taxonomy" id="685454"/>
    <lineage>
        <taxon>Bacteria</taxon>
        <taxon>Bacillati</taxon>
        <taxon>Actinomycetota</taxon>
        <taxon>Actinomycetes</taxon>
        <taxon>Micromonosporales</taxon>
        <taxon>Micromonosporaceae</taxon>
        <taxon>Dactylosporangium</taxon>
    </lineage>
</organism>
<dbReference type="AlphaFoldDB" id="A0A919PXK5"/>
<keyword evidence="2" id="KW-1185">Reference proteome</keyword>
<dbReference type="InterPro" id="IPR025335">
    <property type="entry name" value="DUF4241"/>
</dbReference>
<dbReference type="Proteomes" id="UP000660611">
    <property type="component" value="Unassembled WGS sequence"/>
</dbReference>
<accession>A0A919PXK5</accession>
<evidence type="ECO:0008006" key="3">
    <source>
        <dbReference type="Google" id="ProtNLM"/>
    </source>
</evidence>
<sequence>MPYVPDLRVLLTAGYRVERDGIAYVVEPVDLGAVVLPTGRVVGCDPLIPHTTPFVEEVAPGRYALRAWVAVVRRDGTEDRRIAALQLVVADAPTASWTMALLPGQDPASLGDDDFFGYAVGAGTATLADQVAIDAVNEWDYDQLDEAFIPAQVPEDPIEAVVAAVVDEPTGANVYVVGAGWGDGRYATYVGRTDDGRITAFVTDFRVVPPPP</sequence>
<dbReference type="EMBL" id="BONQ01000129">
    <property type="protein sequence ID" value="GIG50373.1"/>
    <property type="molecule type" value="Genomic_DNA"/>
</dbReference>
<dbReference type="RefSeq" id="WP_203852014.1">
    <property type="nucleotide sequence ID" value="NZ_BAAAVW010000027.1"/>
</dbReference>
<evidence type="ECO:0000313" key="2">
    <source>
        <dbReference type="Proteomes" id="UP000660611"/>
    </source>
</evidence>
<name>A0A919PXK5_9ACTN</name>
<comment type="caution">
    <text evidence="1">The sequence shown here is derived from an EMBL/GenBank/DDBJ whole genome shotgun (WGS) entry which is preliminary data.</text>
</comment>
<proteinExistence type="predicted"/>
<evidence type="ECO:0000313" key="1">
    <source>
        <dbReference type="EMBL" id="GIG50373.1"/>
    </source>
</evidence>